<gene>
    <name evidence="1" type="ORF">MENTE1834_LOCUS4452</name>
</gene>
<sequence length="179" mass="20198">MNQHNYVRIREILLLLAPVEYTRNQLAALGQSTDDVENLIAPLKAELENLRNTTVRFIDLNIMLSYNRNRTLATVTGSFNRGASDLYCYSMFFFEITITHVPEFGGNSLRIGLGETIDIKFVLASKVFIEHGRFGEIQLDHNGIEKNSTYGLAFVFSPPGIYSRPTVFFTKNATILGLI</sequence>
<protein>
    <submittedName>
        <fullName evidence="1">Uncharacterized protein</fullName>
    </submittedName>
</protein>
<reference evidence="1" key="1">
    <citation type="submission" date="2023-11" db="EMBL/GenBank/DDBJ databases">
        <authorList>
            <person name="Poullet M."/>
        </authorList>
    </citation>
    <scope>NUCLEOTIDE SEQUENCE</scope>
    <source>
        <strain evidence="1">E1834</strain>
    </source>
</reference>
<name>A0ACB0XWM4_MELEN</name>
<keyword evidence="2" id="KW-1185">Reference proteome</keyword>
<evidence type="ECO:0000313" key="1">
    <source>
        <dbReference type="EMBL" id="CAK5020484.1"/>
    </source>
</evidence>
<organism evidence="1 2">
    <name type="scientific">Meloidogyne enterolobii</name>
    <name type="common">Root-knot nematode worm</name>
    <name type="synonym">Meloidogyne mayaguensis</name>
    <dbReference type="NCBI Taxonomy" id="390850"/>
    <lineage>
        <taxon>Eukaryota</taxon>
        <taxon>Metazoa</taxon>
        <taxon>Ecdysozoa</taxon>
        <taxon>Nematoda</taxon>
        <taxon>Chromadorea</taxon>
        <taxon>Rhabditida</taxon>
        <taxon>Tylenchina</taxon>
        <taxon>Tylenchomorpha</taxon>
        <taxon>Tylenchoidea</taxon>
        <taxon>Meloidogynidae</taxon>
        <taxon>Meloidogyninae</taxon>
        <taxon>Meloidogyne</taxon>
    </lineage>
</organism>
<accession>A0ACB0XWM4</accession>
<dbReference type="Proteomes" id="UP001497535">
    <property type="component" value="Unassembled WGS sequence"/>
</dbReference>
<dbReference type="EMBL" id="CAVMJV010000003">
    <property type="protein sequence ID" value="CAK5020484.1"/>
    <property type="molecule type" value="Genomic_DNA"/>
</dbReference>
<evidence type="ECO:0000313" key="2">
    <source>
        <dbReference type="Proteomes" id="UP001497535"/>
    </source>
</evidence>
<proteinExistence type="predicted"/>
<comment type="caution">
    <text evidence="1">The sequence shown here is derived from an EMBL/GenBank/DDBJ whole genome shotgun (WGS) entry which is preliminary data.</text>
</comment>